<comment type="caution">
    <text evidence="3">The sequence shown here is derived from an EMBL/GenBank/DDBJ whole genome shotgun (WGS) entry which is preliminary data.</text>
</comment>
<dbReference type="Proteomes" id="UP000036987">
    <property type="component" value="Unassembled WGS sequence"/>
</dbReference>
<sequence length="204" mass="23086">MDSRISGGGKLKIAMDRRRQKMKQITLGGKRDRPITKGTTAVYVGEEKTRYVIPVKYFSTPEFAGVMEMVKEEFGFSHSGGIRIPCSVEEFEGILFHVKETHVVSCIHPVFGNYTPRPLWASGNCRNLSQEMQEPIGRDLEPIVVPSRVSNSVRTSSAARIHYGRSANPIYIGHIHFIINFLFYDLLPYILVIYDAGRLISHLE</sequence>
<evidence type="ECO:0000313" key="3">
    <source>
        <dbReference type="EMBL" id="KMZ71328.1"/>
    </source>
</evidence>
<dbReference type="GO" id="GO:0009733">
    <property type="term" value="P:response to auxin"/>
    <property type="evidence" value="ECO:0007669"/>
    <property type="project" value="InterPro"/>
</dbReference>
<evidence type="ECO:0008006" key="5">
    <source>
        <dbReference type="Google" id="ProtNLM"/>
    </source>
</evidence>
<evidence type="ECO:0000313" key="4">
    <source>
        <dbReference type="Proteomes" id="UP000036987"/>
    </source>
</evidence>
<name>A0A0K9PQI2_ZOSMR</name>
<dbReference type="InterPro" id="IPR003676">
    <property type="entry name" value="SAUR_fam"/>
</dbReference>
<comment type="similarity">
    <text evidence="1">Belongs to the ARG7 family.</text>
</comment>
<dbReference type="Pfam" id="PF02519">
    <property type="entry name" value="Auxin_inducible"/>
    <property type="match status" value="1"/>
</dbReference>
<keyword evidence="2" id="KW-1133">Transmembrane helix</keyword>
<dbReference type="PANTHER" id="PTHR31374:SF139">
    <property type="entry name" value="OS02G0143300 PROTEIN"/>
    <property type="match status" value="1"/>
</dbReference>
<accession>A0A0K9PQI2</accession>
<dbReference type="OrthoDB" id="625231at2759"/>
<keyword evidence="4" id="KW-1185">Reference proteome</keyword>
<keyword evidence="2" id="KW-0472">Membrane</keyword>
<evidence type="ECO:0000256" key="2">
    <source>
        <dbReference type="SAM" id="Phobius"/>
    </source>
</evidence>
<dbReference type="PANTHER" id="PTHR31374">
    <property type="entry name" value="AUXIN-INDUCED PROTEIN-LIKE-RELATED"/>
    <property type="match status" value="1"/>
</dbReference>
<feature type="transmembrane region" description="Helical" evidence="2">
    <location>
        <begin position="170"/>
        <end position="194"/>
    </location>
</feature>
<evidence type="ECO:0000256" key="1">
    <source>
        <dbReference type="ARBA" id="ARBA00006974"/>
    </source>
</evidence>
<organism evidence="3 4">
    <name type="scientific">Zostera marina</name>
    <name type="common">Eelgrass</name>
    <dbReference type="NCBI Taxonomy" id="29655"/>
    <lineage>
        <taxon>Eukaryota</taxon>
        <taxon>Viridiplantae</taxon>
        <taxon>Streptophyta</taxon>
        <taxon>Embryophyta</taxon>
        <taxon>Tracheophyta</taxon>
        <taxon>Spermatophyta</taxon>
        <taxon>Magnoliopsida</taxon>
        <taxon>Liliopsida</taxon>
        <taxon>Zosteraceae</taxon>
        <taxon>Zostera</taxon>
    </lineage>
</organism>
<reference evidence="4" key="1">
    <citation type="journal article" date="2016" name="Nature">
        <title>The genome of the seagrass Zostera marina reveals angiosperm adaptation to the sea.</title>
        <authorList>
            <person name="Olsen J.L."/>
            <person name="Rouze P."/>
            <person name="Verhelst B."/>
            <person name="Lin Y.-C."/>
            <person name="Bayer T."/>
            <person name="Collen J."/>
            <person name="Dattolo E."/>
            <person name="De Paoli E."/>
            <person name="Dittami S."/>
            <person name="Maumus F."/>
            <person name="Michel G."/>
            <person name="Kersting A."/>
            <person name="Lauritano C."/>
            <person name="Lohaus R."/>
            <person name="Toepel M."/>
            <person name="Tonon T."/>
            <person name="Vanneste K."/>
            <person name="Amirebrahimi M."/>
            <person name="Brakel J."/>
            <person name="Bostroem C."/>
            <person name="Chovatia M."/>
            <person name="Grimwood J."/>
            <person name="Jenkins J.W."/>
            <person name="Jueterbock A."/>
            <person name="Mraz A."/>
            <person name="Stam W.T."/>
            <person name="Tice H."/>
            <person name="Bornberg-Bauer E."/>
            <person name="Green P.J."/>
            <person name="Pearson G.A."/>
            <person name="Procaccini G."/>
            <person name="Duarte C.M."/>
            <person name="Schmutz J."/>
            <person name="Reusch T.B.H."/>
            <person name="Van de Peer Y."/>
        </authorList>
    </citation>
    <scope>NUCLEOTIDE SEQUENCE [LARGE SCALE GENOMIC DNA]</scope>
    <source>
        <strain evidence="4">cv. Finnish</strain>
    </source>
</reference>
<dbReference type="EMBL" id="LFYR01000678">
    <property type="protein sequence ID" value="KMZ71328.1"/>
    <property type="molecule type" value="Genomic_DNA"/>
</dbReference>
<gene>
    <name evidence="3" type="ORF">ZOSMA_182G00180</name>
</gene>
<proteinExistence type="inferred from homology"/>
<dbReference type="AlphaFoldDB" id="A0A0K9PQI2"/>
<protein>
    <recommendedName>
        <fullName evidence="5">SAUR-like auxin-responsive protein family</fullName>
    </recommendedName>
</protein>
<keyword evidence="2" id="KW-0812">Transmembrane</keyword>